<dbReference type="PANTHER" id="PTHR42941:SF1">
    <property type="entry name" value="SLL1037 PROTEIN"/>
    <property type="match status" value="1"/>
</dbReference>
<dbReference type="RefSeq" id="WP_088864261.1">
    <property type="nucleotide sequence ID" value="NZ_CP015101.1"/>
</dbReference>
<dbReference type="SUPFAM" id="SSF53850">
    <property type="entry name" value="Periplasmic binding protein-like II"/>
    <property type="match status" value="1"/>
</dbReference>
<sequence length="345" mass="37110">MKKWSALGLVFVLVLAVVAAGCTGGGGGTQTGTESKPIVQKNDEGKYEITIYTGSGPGSVYFAIGSMLAKITNKKSDLIAAKAVTSGASVANCKAIDKGEAQVAIAQNDVTWYAWEGKFQFEGHPVKVLRAIGTLYPEPVQIVVRADSDIKTIYDLKGKKVVVGAAGSGVAATAERVLKAAGIWDEIEPVYQTFEEAAQSLVLGQVDAEFTVIAYPAPAINQIAVKVPVRILNVPDEVVQKLHDQGYPFYVKVVIPKGTYNGMDEDAQTIAVKATLVVHKDLPDEVVYELTKILYENIDDLAKAHQVAKQIKMDEAFEGLMVPLHPGAIKYYEEHGITVPDKYKG</sequence>
<dbReference type="Gene3D" id="3.40.190.10">
    <property type="entry name" value="Periplasmic binding protein-like II"/>
    <property type="match status" value="2"/>
</dbReference>
<dbReference type="OrthoDB" id="27995at2157"/>
<name>A0A2Z2MF14_9EURY</name>
<dbReference type="KEGG" id="tbs:A3L01_02205"/>
<protein>
    <submittedName>
        <fullName evidence="1">C4-dicarboxylate ABC transporter substrate-binding protein</fullName>
    </submittedName>
</protein>
<accession>A0A2Z2MF14</accession>
<dbReference type="Proteomes" id="UP000250272">
    <property type="component" value="Chromosome"/>
</dbReference>
<dbReference type="CDD" id="cd13567">
    <property type="entry name" value="PBP2_TtGluBP"/>
    <property type="match status" value="1"/>
</dbReference>
<reference evidence="1 2" key="1">
    <citation type="submission" date="2016-04" db="EMBL/GenBank/DDBJ databases">
        <title>Complete genome sequence of Thermococcus barossii type strain SHCK-94.</title>
        <authorList>
            <person name="Oger P.M."/>
        </authorList>
    </citation>
    <scope>NUCLEOTIDE SEQUENCE [LARGE SCALE GENOMIC DNA]</scope>
    <source>
        <strain evidence="1 2">SHCK-94</strain>
    </source>
</reference>
<dbReference type="EMBL" id="CP015101">
    <property type="protein sequence ID" value="ASJ04233.1"/>
    <property type="molecule type" value="Genomic_DNA"/>
</dbReference>
<dbReference type="PROSITE" id="PS51257">
    <property type="entry name" value="PROKAR_LIPOPROTEIN"/>
    <property type="match status" value="1"/>
</dbReference>
<proteinExistence type="predicted"/>
<dbReference type="Pfam" id="PF16868">
    <property type="entry name" value="NMT1_3"/>
    <property type="match status" value="1"/>
</dbReference>
<gene>
    <name evidence="1" type="ORF">A3L01_02205</name>
</gene>
<dbReference type="InterPro" id="IPR011852">
    <property type="entry name" value="TRAP_TAXI"/>
</dbReference>
<dbReference type="PANTHER" id="PTHR42941">
    <property type="entry name" value="SLL1037 PROTEIN"/>
    <property type="match status" value="1"/>
</dbReference>
<organism evidence="1 2">
    <name type="scientific">Thermococcus barossii</name>
    <dbReference type="NCBI Taxonomy" id="54077"/>
    <lineage>
        <taxon>Archaea</taxon>
        <taxon>Methanobacteriati</taxon>
        <taxon>Methanobacteriota</taxon>
        <taxon>Thermococci</taxon>
        <taxon>Thermococcales</taxon>
        <taxon>Thermococcaceae</taxon>
        <taxon>Thermococcus</taxon>
    </lineage>
</organism>
<dbReference type="NCBIfam" id="TIGR02122">
    <property type="entry name" value="TRAP_TAXI"/>
    <property type="match status" value="1"/>
</dbReference>
<evidence type="ECO:0000313" key="2">
    <source>
        <dbReference type="Proteomes" id="UP000250272"/>
    </source>
</evidence>
<keyword evidence="2" id="KW-1185">Reference proteome</keyword>
<dbReference type="AlphaFoldDB" id="A0A2Z2MF14"/>
<evidence type="ECO:0000313" key="1">
    <source>
        <dbReference type="EMBL" id="ASJ04233.1"/>
    </source>
</evidence>
<dbReference type="GeneID" id="33325545"/>